<accession>A0A0H5RD82</accession>
<sequence>LGCRGPRYLGIMATLVSVDERSNDRLELRSTELNALLYSMLRRRNWNAVRRVCRAILPMLSAMPVDFLKSVIELSSRPSEPSDRRIRLYRKLRSLQLKAKSSVQADTFGQFCLFQLVLSLCERGQLAQAHSQLLDVLTDENYVSNPLFLAYAGIIALELLTQANEAYVAESETMLTDAINNLVTAQKSLPDCDYILYRILDASIRFPQLALDVLPICDKFCRQNPHNPYGYSLKILLLKRQQLINSASFIETACSLLQKDPVSSVFLELCQYHNQGVFPSEKMLDLCIDRLSYLHYDRDAWEMLADILQSGYSQCESIPPWWIDMHFRHPRALSREIGLPYNEPPVLFSCIPELSKNPDYEPLEALVYKTIAAIYILPEGSNSRFVLNTITSLQEGRQEARAYRILAACHNTSKRIVRIKRSTPSSPTQT</sequence>
<reference evidence="1" key="1">
    <citation type="submission" date="2015-04" db="EMBL/GenBank/DDBJ databases">
        <title>The genome sequence of the plant pathogenic Rhizarian Plasmodiophora brassicae reveals insights in its biotrophic life cycle and the origin of chitin synthesis.</title>
        <authorList>
            <person name="Schwelm A."/>
            <person name="Fogelqvist J."/>
            <person name="Knaust A."/>
            <person name="Julke S."/>
            <person name="Lilja T."/>
            <person name="Dhandapani V."/>
            <person name="Bonilla-Rosso G."/>
            <person name="Karlsson M."/>
            <person name="Shevchenko A."/>
            <person name="Choi S.R."/>
            <person name="Kim H.G."/>
            <person name="Park J.Y."/>
            <person name="Lim Y.P."/>
            <person name="Ludwig-Muller J."/>
            <person name="Dixelius C."/>
        </authorList>
    </citation>
    <scope>NUCLEOTIDE SEQUENCE</scope>
    <source>
        <tissue evidence="1">Potato root galls</tissue>
    </source>
</reference>
<name>A0A0H5RD82_9EUKA</name>
<protein>
    <submittedName>
        <fullName evidence="1">Uncharacterized protein</fullName>
    </submittedName>
</protein>
<evidence type="ECO:0000313" key="1">
    <source>
        <dbReference type="EMBL" id="CRZ11557.1"/>
    </source>
</evidence>
<proteinExistence type="predicted"/>
<organism evidence="1">
    <name type="scientific">Spongospora subterranea</name>
    <dbReference type="NCBI Taxonomy" id="70186"/>
    <lineage>
        <taxon>Eukaryota</taxon>
        <taxon>Sar</taxon>
        <taxon>Rhizaria</taxon>
        <taxon>Endomyxa</taxon>
        <taxon>Phytomyxea</taxon>
        <taxon>Plasmodiophorida</taxon>
        <taxon>Plasmodiophoridae</taxon>
        <taxon>Spongospora</taxon>
    </lineage>
</organism>
<dbReference type="AlphaFoldDB" id="A0A0H5RD82"/>
<dbReference type="EMBL" id="HACM01011115">
    <property type="protein sequence ID" value="CRZ11557.1"/>
    <property type="molecule type" value="Transcribed_RNA"/>
</dbReference>
<feature type="non-terminal residue" evidence="1">
    <location>
        <position position="1"/>
    </location>
</feature>